<feature type="region of interest" description="Disordered" evidence="2">
    <location>
        <begin position="311"/>
        <end position="352"/>
    </location>
</feature>
<dbReference type="OrthoDB" id="153872at2759"/>
<comment type="similarity">
    <text evidence="1">Belongs to the Luc7 family.</text>
</comment>
<dbReference type="GO" id="GO:0006376">
    <property type="term" value="P:mRNA splice site recognition"/>
    <property type="evidence" value="ECO:0007669"/>
    <property type="project" value="InterPro"/>
</dbReference>
<feature type="compositionally biased region" description="Basic and acidic residues" evidence="2">
    <location>
        <begin position="324"/>
        <end position="352"/>
    </location>
</feature>
<dbReference type="Proteomes" id="UP000570595">
    <property type="component" value="Unassembled WGS sequence"/>
</dbReference>
<feature type="region of interest" description="Disordered" evidence="2">
    <location>
        <begin position="597"/>
        <end position="675"/>
    </location>
</feature>
<feature type="compositionally biased region" description="Basic and acidic residues" evidence="2">
    <location>
        <begin position="618"/>
        <end position="661"/>
    </location>
</feature>
<dbReference type="InterPro" id="IPR004882">
    <property type="entry name" value="Luc7-rel"/>
</dbReference>
<organism evidence="3 4">
    <name type="scientific">Perkinsus olseni</name>
    <name type="common">Perkinsus atlanticus</name>
    <dbReference type="NCBI Taxonomy" id="32597"/>
    <lineage>
        <taxon>Eukaryota</taxon>
        <taxon>Sar</taxon>
        <taxon>Alveolata</taxon>
        <taxon>Perkinsozoa</taxon>
        <taxon>Perkinsea</taxon>
        <taxon>Perkinsida</taxon>
        <taxon>Perkinsidae</taxon>
        <taxon>Perkinsus</taxon>
    </lineage>
</organism>
<proteinExistence type="inferred from homology"/>
<dbReference type="GO" id="GO:0003729">
    <property type="term" value="F:mRNA binding"/>
    <property type="evidence" value="ECO:0007669"/>
    <property type="project" value="InterPro"/>
</dbReference>
<feature type="compositionally biased region" description="Low complexity" evidence="2">
    <location>
        <begin position="270"/>
        <end position="289"/>
    </location>
</feature>
<feature type="region of interest" description="Disordered" evidence="2">
    <location>
        <begin position="238"/>
        <end position="293"/>
    </location>
</feature>
<evidence type="ECO:0000313" key="3">
    <source>
        <dbReference type="EMBL" id="KAF4665120.1"/>
    </source>
</evidence>
<evidence type="ECO:0000256" key="1">
    <source>
        <dbReference type="ARBA" id="ARBA00005655"/>
    </source>
</evidence>
<accession>A0A7J6M1R2</accession>
<dbReference type="GO" id="GO:0005685">
    <property type="term" value="C:U1 snRNP"/>
    <property type="evidence" value="ECO:0007669"/>
    <property type="project" value="InterPro"/>
</dbReference>
<reference evidence="3 4" key="1">
    <citation type="submission" date="2020-04" db="EMBL/GenBank/DDBJ databases">
        <title>Perkinsus olseni comparative genomics.</title>
        <authorList>
            <person name="Bogema D.R."/>
        </authorList>
    </citation>
    <scope>NUCLEOTIDE SEQUENCE [LARGE SCALE GENOMIC DNA]</scope>
    <source>
        <strain evidence="3">ATCC PRA-179</strain>
    </source>
</reference>
<comment type="caution">
    <text evidence="3">The sequence shown here is derived from an EMBL/GenBank/DDBJ whole genome shotgun (WGS) entry which is preliminary data.</text>
</comment>
<name>A0A7J6M1R2_PEROL</name>
<protein>
    <submittedName>
        <fullName evidence="3">Luc7-like protein 3</fullName>
    </submittedName>
</protein>
<feature type="compositionally biased region" description="Basic residues" evidence="2">
    <location>
        <begin position="311"/>
        <end position="323"/>
    </location>
</feature>
<dbReference type="EMBL" id="JABAHT010000101">
    <property type="protein sequence ID" value="KAF4665120.1"/>
    <property type="molecule type" value="Genomic_DNA"/>
</dbReference>
<dbReference type="PANTHER" id="PTHR12375">
    <property type="entry name" value="RNA-BINDING PROTEIN LUC7-RELATED"/>
    <property type="match status" value="1"/>
</dbReference>
<dbReference type="AlphaFoldDB" id="A0A7J6M1R2"/>
<gene>
    <name evidence="3" type="primary">LUC7L3_1</name>
    <name evidence="3" type="ORF">FOZ61_000160</name>
</gene>
<evidence type="ECO:0000256" key="2">
    <source>
        <dbReference type="SAM" id="MobiDB-lite"/>
    </source>
</evidence>
<evidence type="ECO:0000313" key="4">
    <source>
        <dbReference type="Proteomes" id="UP000570595"/>
    </source>
</evidence>
<feature type="compositionally biased region" description="Pro residues" evidence="2">
    <location>
        <begin position="604"/>
        <end position="617"/>
    </location>
</feature>
<sequence length="675" mass="78473">MEEARALLDQLMGRDRNVSAAEKVKIEEKKINWMTQTRYCPYFLVDFCPHDLFVNTKADMGPCNKEHCEYTKSRFEKWEDCAEKRAVVDKYSRELLSFLEYLETQLAHKIRRGKARVSAEIPDIEIPPQNREQIDELKSRIHGIVKEAEELAEKGRIAESEKRMGQAEPLNSKIRELSGEKYMMMTRTEFVCDVCGVLVTLNENDPKANVENHEHARGKQHQGWAKIRETISILREKFLSSGPPPSSASSLPPKETPTSDELPSTPPPSEASTSSRRHGSSTASATISRTSEEYTSKVEDWRDYLAKMRARQERKHRHHHHRHEVKEQREDSRTRSRSRSRDGSVHAEQQEHHNIFIEMEEARALLDQLMGRDRNATAAAKSKSSERRINWLTQDQYCPYYLVDFCPNELFVNTRAYMGSCGKEHCEYTKFRFDQMEDGREKREIIDRYERKLLSYCEYMETQLAQKIRRGKARVTTEIPDIEVPAQNREKIEELRTRINGLVKDAESLAERGRLMESEKKMSQIEPLNEKIRDLSGEKYLHMTRTEFVCDVCGCLVTLNENDTRITLETHEHARGKQHQGWAKIKETSKALREKFASGRGLPLAPPTREAPPPVERPPIERRSPPRSETKKVEESPKPKNGPESERKTEEYQSKVEDWRTHLSKMRRSPWGLLA</sequence>
<dbReference type="Pfam" id="PF03194">
    <property type="entry name" value="LUC7"/>
    <property type="match status" value="2"/>
</dbReference>